<dbReference type="PANTHER" id="PTHR45749">
    <property type="match status" value="1"/>
</dbReference>
<dbReference type="PANTHER" id="PTHR45749:SF14">
    <property type="entry name" value="TTF-TYPE DOMAIN-CONTAINING PROTEIN"/>
    <property type="match status" value="1"/>
</dbReference>
<evidence type="ECO:0000313" key="1">
    <source>
        <dbReference type="EMBL" id="CAL1672722.1"/>
    </source>
</evidence>
<evidence type="ECO:0008006" key="3">
    <source>
        <dbReference type="Google" id="ProtNLM"/>
    </source>
</evidence>
<dbReference type="AlphaFoldDB" id="A0AAV2MYP8"/>
<proteinExistence type="predicted"/>
<evidence type="ECO:0000313" key="2">
    <source>
        <dbReference type="Proteomes" id="UP001497644"/>
    </source>
</evidence>
<protein>
    <recommendedName>
        <fullName evidence="3">DUF4371 domain-containing protein</fullName>
    </recommendedName>
</protein>
<accession>A0AAV2MYP8</accession>
<sequence>MSACHKEAVLKFVSLETNVNIAASISNEKLRQMRENRACLLKIISSLRYLSDQGIPIRGQSSDERSNFNNLLNLRSEDSVELQKWLNRDSYKWMSHEIQNEILNMSHSVLRKLVQNVKNTVYFSIIADETSDITTKEQFSFCVRYKNLKV</sequence>
<keyword evidence="2" id="KW-1185">Reference proteome</keyword>
<organism evidence="1 2">
    <name type="scientific">Lasius platythorax</name>
    <dbReference type="NCBI Taxonomy" id="488582"/>
    <lineage>
        <taxon>Eukaryota</taxon>
        <taxon>Metazoa</taxon>
        <taxon>Ecdysozoa</taxon>
        <taxon>Arthropoda</taxon>
        <taxon>Hexapoda</taxon>
        <taxon>Insecta</taxon>
        <taxon>Pterygota</taxon>
        <taxon>Neoptera</taxon>
        <taxon>Endopterygota</taxon>
        <taxon>Hymenoptera</taxon>
        <taxon>Apocrita</taxon>
        <taxon>Aculeata</taxon>
        <taxon>Formicoidea</taxon>
        <taxon>Formicidae</taxon>
        <taxon>Formicinae</taxon>
        <taxon>Lasius</taxon>
        <taxon>Lasius</taxon>
    </lineage>
</organism>
<dbReference type="Proteomes" id="UP001497644">
    <property type="component" value="Unassembled WGS sequence"/>
</dbReference>
<reference evidence="1" key="1">
    <citation type="submission" date="2024-04" db="EMBL/GenBank/DDBJ databases">
        <authorList>
            <consortium name="Molecular Ecology Group"/>
        </authorList>
    </citation>
    <scope>NUCLEOTIDE SEQUENCE</scope>
</reference>
<dbReference type="EMBL" id="CAXIPU020000870">
    <property type="protein sequence ID" value="CAL1672722.1"/>
    <property type="molecule type" value="Genomic_DNA"/>
</dbReference>
<comment type="caution">
    <text evidence="1">The sequence shown here is derived from an EMBL/GenBank/DDBJ whole genome shotgun (WGS) entry which is preliminary data.</text>
</comment>
<gene>
    <name evidence="1" type="ORF">LPLAT_LOCUS10620</name>
</gene>
<name>A0AAV2MYP8_9HYME</name>